<dbReference type="GO" id="GO:0008999">
    <property type="term" value="F:protein-N-terminal-alanine acetyltransferase activity"/>
    <property type="evidence" value="ECO:0007669"/>
    <property type="project" value="TreeGrafter"/>
</dbReference>
<dbReference type="PANTHER" id="PTHR43792">
    <property type="entry name" value="GNAT FAMILY, PUTATIVE (AFU_ORTHOLOGUE AFUA_3G00765)-RELATED-RELATED"/>
    <property type="match status" value="1"/>
</dbReference>
<dbReference type="GO" id="GO:0005737">
    <property type="term" value="C:cytoplasm"/>
    <property type="evidence" value="ECO:0007669"/>
    <property type="project" value="TreeGrafter"/>
</dbReference>
<dbReference type="Pfam" id="PF13302">
    <property type="entry name" value="Acetyltransf_3"/>
    <property type="match status" value="1"/>
</dbReference>
<sequence length="180" mass="19621">MSYSVELSDDATLRLLTERDIGPVLDAYKRNREHLAPWDPARADSFFTTTEQTRILTGQIGQLEAGAGYPLVIVNGATVIGRVTLSGIVRGPFQSASIGYWVDKEHTGQGLASAALRSVVQHCLEDLGLHRIEAGTLLHNLGSQKVLSKAGFAPIGIAEKYLKIAGTWQDHLLFQRILSQ</sequence>
<keyword evidence="2" id="KW-0012">Acyltransferase</keyword>
<proteinExistence type="inferred from homology"/>
<accession>A0AAQ2HF75</accession>
<dbReference type="InterPro" id="IPR000182">
    <property type="entry name" value="GNAT_dom"/>
</dbReference>
<organism evidence="5 6">
    <name type="scientific">Cryobacterium shii</name>
    <dbReference type="NCBI Taxonomy" id="1259235"/>
    <lineage>
        <taxon>Bacteria</taxon>
        <taxon>Bacillati</taxon>
        <taxon>Actinomycetota</taxon>
        <taxon>Actinomycetes</taxon>
        <taxon>Micrococcales</taxon>
        <taxon>Microbacteriaceae</taxon>
        <taxon>Cryobacterium</taxon>
    </lineage>
</organism>
<evidence type="ECO:0000313" key="5">
    <source>
        <dbReference type="EMBL" id="TFC45892.1"/>
    </source>
</evidence>
<dbReference type="Proteomes" id="UP000297403">
    <property type="component" value="Unassembled WGS sequence"/>
</dbReference>
<keyword evidence="6" id="KW-1185">Reference proteome</keyword>
<evidence type="ECO:0000256" key="1">
    <source>
        <dbReference type="ARBA" id="ARBA00022679"/>
    </source>
</evidence>
<reference evidence="5 6" key="1">
    <citation type="submission" date="2019-03" db="EMBL/GenBank/DDBJ databases">
        <title>Genomics of glacier-inhabiting Cryobacterium strains.</title>
        <authorList>
            <person name="Liu Q."/>
            <person name="Xin Y.-H."/>
        </authorList>
    </citation>
    <scope>NUCLEOTIDE SEQUENCE [LARGE SCALE GENOMIC DNA]</scope>
    <source>
        <strain evidence="6">TMT1-22</strain>
    </source>
</reference>
<dbReference type="SUPFAM" id="SSF55729">
    <property type="entry name" value="Acyl-CoA N-acyltransferases (Nat)"/>
    <property type="match status" value="1"/>
</dbReference>
<feature type="domain" description="N-acetyltransferase" evidence="4">
    <location>
        <begin position="11"/>
        <end position="179"/>
    </location>
</feature>
<evidence type="ECO:0000256" key="2">
    <source>
        <dbReference type="ARBA" id="ARBA00023315"/>
    </source>
</evidence>
<evidence type="ECO:0000259" key="4">
    <source>
        <dbReference type="PROSITE" id="PS51186"/>
    </source>
</evidence>
<dbReference type="AlphaFoldDB" id="A0AAQ2HF75"/>
<dbReference type="RefSeq" id="WP_134451475.1">
    <property type="nucleotide sequence ID" value="NZ_SOFY01000056.1"/>
</dbReference>
<dbReference type="EMBL" id="SOFY01000056">
    <property type="protein sequence ID" value="TFC45892.1"/>
    <property type="molecule type" value="Genomic_DNA"/>
</dbReference>
<dbReference type="PROSITE" id="PS51186">
    <property type="entry name" value="GNAT"/>
    <property type="match status" value="1"/>
</dbReference>
<name>A0AAQ2HF75_9MICO</name>
<protein>
    <submittedName>
        <fullName evidence="5">N-acetyltransferase</fullName>
    </submittedName>
</protein>
<comment type="caution">
    <text evidence="5">The sequence shown here is derived from an EMBL/GenBank/DDBJ whole genome shotgun (WGS) entry which is preliminary data.</text>
</comment>
<dbReference type="Gene3D" id="3.40.630.30">
    <property type="match status" value="1"/>
</dbReference>
<gene>
    <name evidence="5" type="ORF">E3O49_10275</name>
</gene>
<dbReference type="PANTHER" id="PTHR43792:SF8">
    <property type="entry name" value="[RIBOSOMAL PROTEIN US5]-ALANINE N-ACETYLTRANSFERASE"/>
    <property type="match status" value="1"/>
</dbReference>
<keyword evidence="1" id="KW-0808">Transferase</keyword>
<evidence type="ECO:0000256" key="3">
    <source>
        <dbReference type="ARBA" id="ARBA00038502"/>
    </source>
</evidence>
<dbReference type="InterPro" id="IPR016181">
    <property type="entry name" value="Acyl_CoA_acyltransferase"/>
</dbReference>
<evidence type="ECO:0000313" key="6">
    <source>
        <dbReference type="Proteomes" id="UP000297403"/>
    </source>
</evidence>
<comment type="similarity">
    <text evidence="3">Belongs to the acetyltransferase family. RimJ subfamily.</text>
</comment>
<dbReference type="InterPro" id="IPR051531">
    <property type="entry name" value="N-acetyltransferase"/>
</dbReference>